<proteinExistence type="predicted"/>
<accession>A0AAV6PW87</accession>
<reference evidence="2 3" key="1">
    <citation type="journal article" date="2021" name="Sci. Rep.">
        <title>Chromosome anchoring in Senegalese sole (Solea senegalensis) reveals sex-associated markers and genome rearrangements in flatfish.</title>
        <authorList>
            <person name="Guerrero-Cozar I."/>
            <person name="Gomez-Garrido J."/>
            <person name="Berbel C."/>
            <person name="Martinez-Blanch J.F."/>
            <person name="Alioto T."/>
            <person name="Claros M.G."/>
            <person name="Gagnaire P.A."/>
            <person name="Manchado M."/>
        </authorList>
    </citation>
    <scope>NUCLEOTIDE SEQUENCE [LARGE SCALE GENOMIC DNA]</scope>
    <source>
        <strain evidence="2">Sse05_10M</strain>
    </source>
</reference>
<comment type="caution">
    <text evidence="2">The sequence shown here is derived from an EMBL/GenBank/DDBJ whole genome shotgun (WGS) entry which is preliminary data.</text>
</comment>
<keyword evidence="3" id="KW-1185">Reference proteome</keyword>
<feature type="compositionally biased region" description="Basic and acidic residues" evidence="1">
    <location>
        <begin position="38"/>
        <end position="55"/>
    </location>
</feature>
<dbReference type="Proteomes" id="UP000693946">
    <property type="component" value="Linkage Group LG9"/>
</dbReference>
<evidence type="ECO:0000313" key="2">
    <source>
        <dbReference type="EMBL" id="KAG7475824.1"/>
    </source>
</evidence>
<dbReference type="EMBL" id="JAGKHQ010000021">
    <property type="protein sequence ID" value="KAG7475824.1"/>
    <property type="molecule type" value="Genomic_DNA"/>
</dbReference>
<dbReference type="AlphaFoldDB" id="A0AAV6PW87"/>
<name>A0AAV6PW87_SOLSE</name>
<evidence type="ECO:0000256" key="1">
    <source>
        <dbReference type="SAM" id="MobiDB-lite"/>
    </source>
</evidence>
<sequence>MAGLQHSSFRRTSPQTVVHCYSDGVYRYDCKREDVNNTGHERRSSAFQKLHREDTAPSVRPSVTTDAAPSMVDCSNGFIAKCREDDTFPDFHNYHCVIRQQALCA</sequence>
<feature type="region of interest" description="Disordered" evidence="1">
    <location>
        <begin position="38"/>
        <end position="64"/>
    </location>
</feature>
<evidence type="ECO:0000313" key="3">
    <source>
        <dbReference type="Proteomes" id="UP000693946"/>
    </source>
</evidence>
<organism evidence="2 3">
    <name type="scientific">Solea senegalensis</name>
    <name type="common">Senegalese sole</name>
    <dbReference type="NCBI Taxonomy" id="28829"/>
    <lineage>
        <taxon>Eukaryota</taxon>
        <taxon>Metazoa</taxon>
        <taxon>Chordata</taxon>
        <taxon>Craniata</taxon>
        <taxon>Vertebrata</taxon>
        <taxon>Euteleostomi</taxon>
        <taxon>Actinopterygii</taxon>
        <taxon>Neopterygii</taxon>
        <taxon>Teleostei</taxon>
        <taxon>Neoteleostei</taxon>
        <taxon>Acanthomorphata</taxon>
        <taxon>Carangaria</taxon>
        <taxon>Pleuronectiformes</taxon>
        <taxon>Pleuronectoidei</taxon>
        <taxon>Soleidae</taxon>
        <taxon>Solea</taxon>
    </lineage>
</organism>
<protein>
    <submittedName>
        <fullName evidence="2">Uncharacterized protein</fullName>
    </submittedName>
</protein>
<gene>
    <name evidence="2" type="ORF">JOB18_038138</name>
</gene>